<organism evidence="1">
    <name type="scientific">marine sediment metagenome</name>
    <dbReference type="NCBI Taxonomy" id="412755"/>
    <lineage>
        <taxon>unclassified sequences</taxon>
        <taxon>metagenomes</taxon>
        <taxon>ecological metagenomes</taxon>
    </lineage>
</organism>
<reference evidence="1" key="1">
    <citation type="journal article" date="2015" name="Nature">
        <title>Complex archaea that bridge the gap between prokaryotes and eukaryotes.</title>
        <authorList>
            <person name="Spang A."/>
            <person name="Saw J.H."/>
            <person name="Jorgensen S.L."/>
            <person name="Zaremba-Niedzwiedzka K."/>
            <person name="Martijn J."/>
            <person name="Lind A.E."/>
            <person name="van Eijk R."/>
            <person name="Schleper C."/>
            <person name="Guy L."/>
            <person name="Ettema T.J."/>
        </authorList>
    </citation>
    <scope>NUCLEOTIDE SEQUENCE</scope>
</reference>
<dbReference type="EMBL" id="LAZR01017267">
    <property type="protein sequence ID" value="KKM01126.1"/>
    <property type="molecule type" value="Genomic_DNA"/>
</dbReference>
<name>A0A0F9J5D7_9ZZZZ</name>
<comment type="caution">
    <text evidence="1">The sequence shown here is derived from an EMBL/GenBank/DDBJ whole genome shotgun (WGS) entry which is preliminary data.</text>
</comment>
<dbReference type="AlphaFoldDB" id="A0A0F9J5D7"/>
<gene>
    <name evidence="1" type="ORF">LCGC14_1797540</name>
</gene>
<accession>A0A0F9J5D7</accession>
<proteinExistence type="predicted"/>
<sequence length="58" mass="6694">MKESIKNVLPNFKTSIVYKTVKKPQTSFRITRQLVQNVYDMAGKLKTLATIILTIPRQ</sequence>
<evidence type="ECO:0000313" key="1">
    <source>
        <dbReference type="EMBL" id="KKM01126.1"/>
    </source>
</evidence>
<protein>
    <submittedName>
        <fullName evidence="1">Uncharacterized protein</fullName>
    </submittedName>
</protein>